<proteinExistence type="predicted"/>
<dbReference type="InterPro" id="IPR036388">
    <property type="entry name" value="WH-like_DNA-bd_sf"/>
</dbReference>
<evidence type="ECO:0000313" key="6">
    <source>
        <dbReference type="Proteomes" id="UP000263377"/>
    </source>
</evidence>
<evidence type="ECO:0000259" key="4">
    <source>
        <dbReference type="PROSITE" id="PS50987"/>
    </source>
</evidence>
<protein>
    <submittedName>
        <fullName evidence="5">Transcriptional regulator</fullName>
    </submittedName>
</protein>
<dbReference type="SUPFAM" id="SSF46785">
    <property type="entry name" value="Winged helix' DNA-binding domain"/>
    <property type="match status" value="1"/>
</dbReference>
<dbReference type="PANTHER" id="PTHR33154">
    <property type="entry name" value="TRANSCRIPTIONAL REGULATOR, ARSR FAMILY"/>
    <property type="match status" value="1"/>
</dbReference>
<gene>
    <name evidence="5" type="ORF">DR950_02240</name>
</gene>
<feature type="domain" description="HTH arsR-type" evidence="4">
    <location>
        <begin position="9"/>
        <end position="105"/>
    </location>
</feature>
<dbReference type="InterPro" id="IPR011991">
    <property type="entry name" value="ArsR-like_HTH"/>
</dbReference>
<keyword evidence="2" id="KW-0238">DNA-binding</keyword>
<sequence>MTDDERLPQPATADIDLVTVLHALGDPVRMTLLLSYADDAEHSCGPRDLGLDHLHKSTVSHHMRVLREAGVTTTRVAGRNRFVSLRRADLDSRFPGLLDALLAAQAAPAR</sequence>
<organism evidence="5 6">
    <name type="scientific">Kitasatospora xanthocidica</name>
    <dbReference type="NCBI Taxonomy" id="83382"/>
    <lineage>
        <taxon>Bacteria</taxon>
        <taxon>Bacillati</taxon>
        <taxon>Actinomycetota</taxon>
        <taxon>Actinomycetes</taxon>
        <taxon>Kitasatosporales</taxon>
        <taxon>Streptomycetaceae</taxon>
        <taxon>Kitasatospora</taxon>
    </lineage>
</organism>
<reference evidence="5 6" key="1">
    <citation type="submission" date="2018-08" db="EMBL/GenBank/DDBJ databases">
        <title>Diversity &amp; Physiological Properties of Lignin-Decomposing Actinobacteria from Soil.</title>
        <authorList>
            <person name="Roh S.G."/>
            <person name="Kim S.B."/>
        </authorList>
    </citation>
    <scope>NUCLEOTIDE SEQUENCE [LARGE SCALE GENOMIC DNA]</scope>
    <source>
        <strain evidence="5 6">MMS17-GH009</strain>
    </source>
</reference>
<dbReference type="InterPro" id="IPR051081">
    <property type="entry name" value="HTH_MetalResp_TranReg"/>
</dbReference>
<dbReference type="SMART" id="SM00418">
    <property type="entry name" value="HTH_ARSR"/>
    <property type="match status" value="1"/>
</dbReference>
<evidence type="ECO:0000256" key="2">
    <source>
        <dbReference type="ARBA" id="ARBA00023125"/>
    </source>
</evidence>
<dbReference type="Gene3D" id="1.10.10.10">
    <property type="entry name" value="Winged helix-like DNA-binding domain superfamily/Winged helix DNA-binding domain"/>
    <property type="match status" value="1"/>
</dbReference>
<name>A0A372ZLK0_9ACTN</name>
<dbReference type="RefSeq" id="WP_049661305.1">
    <property type="nucleotide sequence ID" value="NZ_QVIG01000001.1"/>
</dbReference>
<dbReference type="PANTHER" id="PTHR33154:SF12">
    <property type="entry name" value="TRANSCRIPTIONAL REGULATORY PROTEIN"/>
    <property type="match status" value="1"/>
</dbReference>
<dbReference type="AlphaFoldDB" id="A0A372ZLK0"/>
<dbReference type="GO" id="GO:0003700">
    <property type="term" value="F:DNA-binding transcription factor activity"/>
    <property type="evidence" value="ECO:0007669"/>
    <property type="project" value="InterPro"/>
</dbReference>
<dbReference type="EMBL" id="QVIG01000001">
    <property type="protein sequence ID" value="RGD56769.1"/>
    <property type="molecule type" value="Genomic_DNA"/>
</dbReference>
<comment type="caution">
    <text evidence="5">The sequence shown here is derived from an EMBL/GenBank/DDBJ whole genome shotgun (WGS) entry which is preliminary data.</text>
</comment>
<dbReference type="InterPro" id="IPR001845">
    <property type="entry name" value="HTH_ArsR_DNA-bd_dom"/>
</dbReference>
<accession>A0A372ZLK0</accession>
<dbReference type="CDD" id="cd00090">
    <property type="entry name" value="HTH_ARSR"/>
    <property type="match status" value="1"/>
</dbReference>
<dbReference type="GO" id="GO:0003677">
    <property type="term" value="F:DNA binding"/>
    <property type="evidence" value="ECO:0007669"/>
    <property type="project" value="UniProtKB-KW"/>
</dbReference>
<evidence type="ECO:0000313" key="5">
    <source>
        <dbReference type="EMBL" id="RGD56769.1"/>
    </source>
</evidence>
<keyword evidence="3" id="KW-0804">Transcription</keyword>
<evidence type="ECO:0000256" key="1">
    <source>
        <dbReference type="ARBA" id="ARBA00023015"/>
    </source>
</evidence>
<keyword evidence="6" id="KW-1185">Reference proteome</keyword>
<evidence type="ECO:0000256" key="3">
    <source>
        <dbReference type="ARBA" id="ARBA00023163"/>
    </source>
</evidence>
<dbReference type="InterPro" id="IPR036390">
    <property type="entry name" value="WH_DNA-bd_sf"/>
</dbReference>
<dbReference type="Proteomes" id="UP000263377">
    <property type="component" value="Unassembled WGS sequence"/>
</dbReference>
<dbReference type="PRINTS" id="PR00778">
    <property type="entry name" value="HTHARSR"/>
</dbReference>
<keyword evidence="1" id="KW-0805">Transcription regulation</keyword>
<dbReference type="PROSITE" id="PS50987">
    <property type="entry name" value="HTH_ARSR_2"/>
    <property type="match status" value="1"/>
</dbReference>